<dbReference type="InterPro" id="IPR055348">
    <property type="entry name" value="DctQ"/>
</dbReference>
<comment type="similarity">
    <text evidence="8">Belongs to the TRAP transporter small permease family.</text>
</comment>
<evidence type="ECO:0000256" key="3">
    <source>
        <dbReference type="ARBA" id="ARBA00022475"/>
    </source>
</evidence>
<comment type="subcellular location">
    <subcellularLocation>
        <location evidence="1">Cell inner membrane</location>
        <topology evidence="1">Multi-pass membrane protein</topology>
    </subcellularLocation>
</comment>
<comment type="caution">
    <text evidence="11">The sequence shown here is derived from an EMBL/GenBank/DDBJ whole genome shotgun (WGS) entry which is preliminary data.</text>
</comment>
<evidence type="ECO:0000256" key="4">
    <source>
        <dbReference type="ARBA" id="ARBA00022519"/>
    </source>
</evidence>
<evidence type="ECO:0000256" key="6">
    <source>
        <dbReference type="ARBA" id="ARBA00022989"/>
    </source>
</evidence>
<keyword evidence="2" id="KW-0813">Transport</keyword>
<accession>A0A372LQJ8</accession>
<keyword evidence="12" id="KW-1185">Reference proteome</keyword>
<organism evidence="11 12">
    <name type="scientific">Peribacillus saganii</name>
    <dbReference type="NCBI Taxonomy" id="2303992"/>
    <lineage>
        <taxon>Bacteria</taxon>
        <taxon>Bacillati</taxon>
        <taxon>Bacillota</taxon>
        <taxon>Bacilli</taxon>
        <taxon>Bacillales</taxon>
        <taxon>Bacillaceae</taxon>
        <taxon>Peribacillus</taxon>
    </lineage>
</organism>
<dbReference type="AlphaFoldDB" id="A0A372LQJ8"/>
<evidence type="ECO:0000256" key="2">
    <source>
        <dbReference type="ARBA" id="ARBA00022448"/>
    </source>
</evidence>
<protein>
    <submittedName>
        <fullName evidence="11">TRAP transporter small permease</fullName>
    </submittedName>
</protein>
<evidence type="ECO:0000256" key="8">
    <source>
        <dbReference type="ARBA" id="ARBA00038436"/>
    </source>
</evidence>
<dbReference type="Proteomes" id="UP000264541">
    <property type="component" value="Unassembled WGS sequence"/>
</dbReference>
<dbReference type="EMBL" id="QVTE01000015">
    <property type="protein sequence ID" value="RFU70503.1"/>
    <property type="molecule type" value="Genomic_DNA"/>
</dbReference>
<keyword evidence="3" id="KW-1003">Cell membrane</keyword>
<feature type="domain" description="Tripartite ATP-independent periplasmic transporters DctQ component" evidence="10">
    <location>
        <begin position="20"/>
        <end position="148"/>
    </location>
</feature>
<evidence type="ECO:0000313" key="11">
    <source>
        <dbReference type="EMBL" id="RFU70503.1"/>
    </source>
</evidence>
<evidence type="ECO:0000256" key="1">
    <source>
        <dbReference type="ARBA" id="ARBA00004429"/>
    </source>
</evidence>
<evidence type="ECO:0000313" key="12">
    <source>
        <dbReference type="Proteomes" id="UP000264541"/>
    </source>
</evidence>
<dbReference type="PANTHER" id="PTHR35011">
    <property type="entry name" value="2,3-DIKETO-L-GULONATE TRAP TRANSPORTER SMALL PERMEASE PROTEIN YIAM"/>
    <property type="match status" value="1"/>
</dbReference>
<sequence length="158" mass="17772">MKIIDRIENVFISVSILIATLLVIVNVVLRVMGSGLTWSEELIRYFLIWVTFVGMSTCARDNEHMSIEFIPQMLKGTAQKIVLAIIYAVGLVFSILLIWYSYQLVNFSLQTGQVTSGLGIPISVIYFIIPISGILVAIRYLQQLIKLFSNKGLENTLN</sequence>
<dbReference type="GO" id="GO:0022857">
    <property type="term" value="F:transmembrane transporter activity"/>
    <property type="evidence" value="ECO:0007669"/>
    <property type="project" value="TreeGrafter"/>
</dbReference>
<proteinExistence type="inferred from homology"/>
<reference evidence="11 12" key="1">
    <citation type="submission" date="2018-08" db="EMBL/GenBank/DDBJ databases">
        <title>Bacillus chawlae sp. nov., Bacillus glennii sp. nov., and Bacillus saganii sp. nov. Isolated from the Vehicle Assembly Building at Kennedy Space Center where the Viking Spacecraft were Assembled.</title>
        <authorList>
            <person name="Seuylemezian A."/>
            <person name="Vaishampayan P."/>
        </authorList>
    </citation>
    <scope>NUCLEOTIDE SEQUENCE [LARGE SCALE GENOMIC DNA]</scope>
    <source>
        <strain evidence="11 12">V47-23a</strain>
    </source>
</reference>
<dbReference type="Pfam" id="PF04290">
    <property type="entry name" value="DctQ"/>
    <property type="match status" value="1"/>
</dbReference>
<dbReference type="GO" id="GO:0005886">
    <property type="term" value="C:plasma membrane"/>
    <property type="evidence" value="ECO:0007669"/>
    <property type="project" value="UniProtKB-SubCell"/>
</dbReference>
<dbReference type="GO" id="GO:0015740">
    <property type="term" value="P:C4-dicarboxylate transport"/>
    <property type="evidence" value="ECO:0007669"/>
    <property type="project" value="TreeGrafter"/>
</dbReference>
<name>A0A372LQJ8_9BACI</name>
<dbReference type="RefSeq" id="WP_117325757.1">
    <property type="nucleotide sequence ID" value="NZ_QVTE01000015.1"/>
</dbReference>
<feature type="transmembrane region" description="Helical" evidence="9">
    <location>
        <begin position="12"/>
        <end position="36"/>
    </location>
</feature>
<gene>
    <name evidence="11" type="ORF">D0469_06105</name>
</gene>
<evidence type="ECO:0000256" key="5">
    <source>
        <dbReference type="ARBA" id="ARBA00022692"/>
    </source>
</evidence>
<keyword evidence="6 9" id="KW-1133">Transmembrane helix</keyword>
<keyword evidence="5 9" id="KW-0812">Transmembrane</keyword>
<keyword evidence="4" id="KW-0997">Cell inner membrane</keyword>
<evidence type="ECO:0000256" key="7">
    <source>
        <dbReference type="ARBA" id="ARBA00023136"/>
    </source>
</evidence>
<feature type="transmembrane region" description="Helical" evidence="9">
    <location>
        <begin position="81"/>
        <end position="100"/>
    </location>
</feature>
<dbReference type="InterPro" id="IPR007387">
    <property type="entry name" value="TRAP_DctQ"/>
</dbReference>
<keyword evidence="7 9" id="KW-0472">Membrane</keyword>
<feature type="transmembrane region" description="Helical" evidence="9">
    <location>
        <begin position="120"/>
        <end position="141"/>
    </location>
</feature>
<evidence type="ECO:0000259" key="10">
    <source>
        <dbReference type="Pfam" id="PF04290"/>
    </source>
</evidence>
<dbReference type="OrthoDB" id="9815614at2"/>
<dbReference type="PANTHER" id="PTHR35011:SF2">
    <property type="entry name" value="2,3-DIKETO-L-GULONATE TRAP TRANSPORTER SMALL PERMEASE PROTEIN YIAM"/>
    <property type="match status" value="1"/>
</dbReference>
<evidence type="ECO:0000256" key="9">
    <source>
        <dbReference type="SAM" id="Phobius"/>
    </source>
</evidence>
<feature type="transmembrane region" description="Helical" evidence="9">
    <location>
        <begin position="42"/>
        <end position="60"/>
    </location>
</feature>